<reference evidence="2 3" key="1">
    <citation type="submission" date="2015-09" db="EMBL/GenBank/DDBJ databases">
        <title>Draft genome sequence of Alicyclobacillus ferrooxydans DSM 22381.</title>
        <authorList>
            <person name="Hemp J."/>
        </authorList>
    </citation>
    <scope>NUCLEOTIDE SEQUENCE [LARGE SCALE GENOMIC DNA]</scope>
    <source>
        <strain evidence="2 3">TC-34</strain>
    </source>
</reference>
<keyword evidence="1" id="KW-0812">Transmembrane</keyword>
<feature type="transmembrane region" description="Helical" evidence="1">
    <location>
        <begin position="109"/>
        <end position="131"/>
    </location>
</feature>
<evidence type="ECO:0000256" key="1">
    <source>
        <dbReference type="SAM" id="Phobius"/>
    </source>
</evidence>
<protein>
    <submittedName>
        <fullName evidence="2">Uncharacterized protein</fullName>
    </submittedName>
</protein>
<sequence>MTNIITYDNQFNANEWFVIVALFLGLFVTFKLPSRFSRKLSALYFLCGISFGAFFDLTLGTIPRSFYDIGDSSTYQFVDFLSLLMYGPFSYLFFYLYDFLKLNLKLSPLYILSWTLLSLGTEWLGVQLGVFHYHYGYGLQISFVIYLIVHSLWVLFFYLMKLADTTG</sequence>
<dbReference type="EMBL" id="LJCO01000075">
    <property type="protein sequence ID" value="KPV42535.1"/>
    <property type="molecule type" value="Genomic_DNA"/>
</dbReference>
<dbReference type="PATRIC" id="fig|471514.4.peg.3887"/>
<feature type="transmembrane region" description="Helical" evidence="1">
    <location>
        <begin position="74"/>
        <end position="97"/>
    </location>
</feature>
<comment type="caution">
    <text evidence="2">The sequence shown here is derived from an EMBL/GenBank/DDBJ whole genome shotgun (WGS) entry which is preliminary data.</text>
</comment>
<name>A0A0P9CZK7_9BACL</name>
<gene>
    <name evidence="2" type="ORF">AN477_16980</name>
</gene>
<dbReference type="Proteomes" id="UP000050482">
    <property type="component" value="Unassembled WGS sequence"/>
</dbReference>
<evidence type="ECO:0000313" key="3">
    <source>
        <dbReference type="Proteomes" id="UP000050482"/>
    </source>
</evidence>
<dbReference type="OrthoDB" id="2381462at2"/>
<feature type="transmembrane region" description="Helical" evidence="1">
    <location>
        <begin position="42"/>
        <end position="62"/>
    </location>
</feature>
<accession>A0A0P9CZK7</accession>
<feature type="transmembrane region" description="Helical" evidence="1">
    <location>
        <begin position="137"/>
        <end position="159"/>
    </location>
</feature>
<keyword evidence="3" id="KW-1185">Reference proteome</keyword>
<keyword evidence="1" id="KW-1133">Transmembrane helix</keyword>
<proteinExistence type="predicted"/>
<keyword evidence="1" id="KW-0472">Membrane</keyword>
<feature type="transmembrane region" description="Helical" evidence="1">
    <location>
        <begin position="13"/>
        <end position="30"/>
    </location>
</feature>
<organism evidence="2 3">
    <name type="scientific">Alicyclobacillus ferrooxydans</name>
    <dbReference type="NCBI Taxonomy" id="471514"/>
    <lineage>
        <taxon>Bacteria</taxon>
        <taxon>Bacillati</taxon>
        <taxon>Bacillota</taxon>
        <taxon>Bacilli</taxon>
        <taxon>Bacillales</taxon>
        <taxon>Alicyclobacillaceae</taxon>
        <taxon>Alicyclobacillus</taxon>
    </lineage>
</organism>
<dbReference type="AlphaFoldDB" id="A0A0P9CZK7"/>
<evidence type="ECO:0000313" key="2">
    <source>
        <dbReference type="EMBL" id="KPV42535.1"/>
    </source>
</evidence>